<dbReference type="SUPFAM" id="SSF55394">
    <property type="entry name" value="Bactericidal permeability-increasing protein, BPI"/>
    <property type="match status" value="2"/>
</dbReference>
<name>A0A2P4TE03_BAMTH</name>
<keyword evidence="9 10" id="KW-0732">Signal</keyword>
<evidence type="ECO:0000259" key="11">
    <source>
        <dbReference type="SMART" id="SM00328"/>
    </source>
</evidence>
<evidence type="ECO:0000256" key="3">
    <source>
        <dbReference type="ARBA" id="ARBA00022529"/>
    </source>
</evidence>
<evidence type="ECO:0000256" key="4">
    <source>
        <dbReference type="ARBA" id="ARBA00022588"/>
    </source>
</evidence>
<dbReference type="OrthoDB" id="10255543at2759"/>
<keyword evidence="4 9" id="KW-0399">Innate immunity</keyword>
<dbReference type="Gene3D" id="3.15.10.10">
    <property type="entry name" value="Bactericidal permeability-increasing protein, domain 1"/>
    <property type="match status" value="1"/>
</dbReference>
<evidence type="ECO:0000256" key="1">
    <source>
        <dbReference type="ARBA" id="ARBA00007292"/>
    </source>
</evidence>
<dbReference type="GO" id="GO:0031663">
    <property type="term" value="P:lipopolysaccharide-mediated signaling pathway"/>
    <property type="evidence" value="ECO:0007669"/>
    <property type="project" value="TreeGrafter"/>
</dbReference>
<evidence type="ECO:0000256" key="9">
    <source>
        <dbReference type="RuleBase" id="RU369039"/>
    </source>
</evidence>
<feature type="domain" description="Lipid-binding serum glycoprotein C-terminal" evidence="12">
    <location>
        <begin position="262"/>
        <end position="443"/>
    </location>
</feature>
<dbReference type="Pfam" id="PF01273">
    <property type="entry name" value="LBP_BPI_CETP"/>
    <property type="match status" value="1"/>
</dbReference>
<dbReference type="GO" id="GO:0050829">
    <property type="term" value="P:defense response to Gram-negative bacterium"/>
    <property type="evidence" value="ECO:0007669"/>
    <property type="project" value="UniProtKB-UniRule"/>
</dbReference>
<feature type="domain" description="Lipid-binding serum glycoprotein N-terminal" evidence="11">
    <location>
        <begin position="25"/>
        <end position="247"/>
    </location>
</feature>
<accession>A0A2P4TE03</accession>
<comment type="subcellular location">
    <subcellularLocation>
        <location evidence="9">Secreted</location>
    </subcellularLocation>
</comment>
<feature type="signal peptide" evidence="10">
    <location>
        <begin position="1"/>
        <end position="18"/>
    </location>
</feature>
<organism evidence="13 14">
    <name type="scientific">Bambusicola thoracicus</name>
    <name type="common">Chinese bamboo-partridge</name>
    <name type="synonym">Perdix thoracica</name>
    <dbReference type="NCBI Taxonomy" id="9083"/>
    <lineage>
        <taxon>Eukaryota</taxon>
        <taxon>Metazoa</taxon>
        <taxon>Chordata</taxon>
        <taxon>Craniata</taxon>
        <taxon>Vertebrata</taxon>
        <taxon>Euteleostomi</taxon>
        <taxon>Archelosauria</taxon>
        <taxon>Archosauria</taxon>
        <taxon>Dinosauria</taxon>
        <taxon>Saurischia</taxon>
        <taxon>Theropoda</taxon>
        <taxon>Coelurosauria</taxon>
        <taxon>Aves</taxon>
        <taxon>Neognathae</taxon>
        <taxon>Galloanserae</taxon>
        <taxon>Galliformes</taxon>
        <taxon>Phasianidae</taxon>
        <taxon>Perdicinae</taxon>
        <taxon>Bambusicola</taxon>
    </lineage>
</organism>
<keyword evidence="6 9" id="KW-0044">Antibiotic</keyword>
<comment type="domain">
    <text evidence="9">The N- and C-terminal barrels adopt an identical fold despite having only 13% of conserved residues.</text>
</comment>
<dbReference type="EMBL" id="PPHD01001529">
    <property type="protein sequence ID" value="POI34603.1"/>
    <property type="molecule type" value="Genomic_DNA"/>
</dbReference>
<keyword evidence="9" id="KW-0964">Secreted</keyword>
<dbReference type="GO" id="GO:0005615">
    <property type="term" value="C:extracellular space"/>
    <property type="evidence" value="ECO:0007669"/>
    <property type="project" value="UniProtKB-UniRule"/>
</dbReference>
<evidence type="ECO:0000256" key="5">
    <source>
        <dbReference type="ARBA" id="ARBA00022859"/>
    </source>
</evidence>
<comment type="subunit">
    <text evidence="8 9">Monomer. Homodimer; disulfide-linked.</text>
</comment>
<evidence type="ECO:0000313" key="13">
    <source>
        <dbReference type="EMBL" id="POI34603.1"/>
    </source>
</evidence>
<dbReference type="PANTHER" id="PTHR10504">
    <property type="entry name" value="BACTERICIDAL PERMEABILITY-INCREASING BPI PROTEIN-RELATED"/>
    <property type="match status" value="1"/>
</dbReference>
<comment type="function">
    <text evidence="9">The cytotoxic action of BPI is limited to many species of Gram-negative bacteria; this specificity may be explained by a strong affinity of the very basic N-terminal half for the negatively charged lipopolysaccharides that are unique to the Gram-negative bacterial outer envelope.</text>
</comment>
<keyword evidence="9" id="KW-0325">Glycoprotein</keyword>
<dbReference type="Proteomes" id="UP000237246">
    <property type="component" value="Unassembled WGS sequence"/>
</dbReference>
<evidence type="ECO:0000313" key="14">
    <source>
        <dbReference type="Proteomes" id="UP000237246"/>
    </source>
</evidence>
<dbReference type="InterPro" id="IPR017942">
    <property type="entry name" value="Lipid-bd_serum_glycop_N"/>
</dbReference>
<dbReference type="GO" id="GO:0001530">
    <property type="term" value="F:lipopolysaccharide binding"/>
    <property type="evidence" value="ECO:0007669"/>
    <property type="project" value="TreeGrafter"/>
</dbReference>
<sequence length="449" mass="49616">MWLCLLLLMAACVPATTSSPGIKGRVTRSALEYGRRFGLELLRSLLQKEHSVNLQGSYQAPLLGRLNYTVPQIHIHELQMNDSTVDFAEDVGVQLTVHRARIQLSATWQAQLGAWQDSGSLRLRIRDLAVAVLLGLGADEHGHPSMWAAGCDARGTDLRLEFRQGQSWLYNLLVPLLQRTLRQQLNKQLCVEIQKGISRLQDSLKDVQVSAQLDPFAAIDLSLLGQPAITKQHGDVGLKGEFFGVHGRWQSPFSAQPVRLPELQEPMLLVAVTEFVANTAAFVYFTAGALRRNITAEMEHFPSRPVELHLWARRQPLLSCHPNALHGALFGSAEAFVVLPNATRVPAFLLNIDANVTGKPTIAGNRLGGTVGLRSLSVVQVMSHVGPLEVGKLENMLKFGLWLFGVPWANKRLRPGIPLPTPHGITLLHPRLSLHEGFMLITTDLHYEP</sequence>
<evidence type="ECO:0000259" key="12">
    <source>
        <dbReference type="SMART" id="SM00329"/>
    </source>
</evidence>
<dbReference type="AlphaFoldDB" id="A0A2P4TE03"/>
<dbReference type="Gene3D" id="3.15.20.10">
    <property type="entry name" value="Bactericidal permeability-increasing protein, domain 2"/>
    <property type="match status" value="1"/>
</dbReference>
<keyword evidence="14" id="KW-1185">Reference proteome</keyword>
<comment type="similarity">
    <text evidence="1">Belongs to the BPI/LBP/Plunc superfamily. BPI/LBP family.</text>
</comment>
<evidence type="ECO:0000256" key="7">
    <source>
        <dbReference type="ARBA" id="ARBA00023157"/>
    </source>
</evidence>
<dbReference type="GO" id="GO:0045087">
    <property type="term" value="P:innate immune response"/>
    <property type="evidence" value="ECO:0007669"/>
    <property type="project" value="UniProtKB-UniRule"/>
</dbReference>
<protein>
    <recommendedName>
        <fullName evidence="2 9">Bactericidal permeability-increasing protein</fullName>
        <shortName evidence="9">BPI</shortName>
    </recommendedName>
</protein>
<keyword evidence="5 9" id="KW-0391">Immunity</keyword>
<evidence type="ECO:0000256" key="6">
    <source>
        <dbReference type="ARBA" id="ARBA00023022"/>
    </source>
</evidence>
<dbReference type="InterPro" id="IPR017943">
    <property type="entry name" value="Bactericidal_perm-incr_a/b_dom"/>
</dbReference>
<evidence type="ECO:0000256" key="10">
    <source>
        <dbReference type="SAM" id="SignalP"/>
    </source>
</evidence>
<dbReference type="InterPro" id="IPR032942">
    <property type="entry name" value="BPI/LBP/Plunc"/>
</dbReference>
<reference evidence="13 14" key="1">
    <citation type="submission" date="2018-01" db="EMBL/GenBank/DDBJ databases">
        <title>Comparison of the Chinese Bamboo Partridge and Red Junglefowl genome sequences highlights the importance of demography in genome evolution.</title>
        <authorList>
            <person name="Tiley G.P."/>
            <person name="Kimball R.T."/>
            <person name="Braun E.L."/>
            <person name="Burleigh J.G."/>
        </authorList>
    </citation>
    <scope>NUCLEOTIDE SEQUENCE [LARGE SCALE GENOMIC DNA]</scope>
    <source>
        <strain evidence="13">RTK389</strain>
        <tissue evidence="13">Blood</tissue>
    </source>
</reference>
<dbReference type="SMART" id="SM00328">
    <property type="entry name" value="BPI1"/>
    <property type="match status" value="1"/>
</dbReference>
<keyword evidence="7 9" id="KW-1015">Disulfide bond</keyword>
<feature type="chain" id="PRO_5015157277" description="Bactericidal permeability-increasing protein" evidence="10">
    <location>
        <begin position="19"/>
        <end position="449"/>
    </location>
</feature>
<comment type="caution">
    <text evidence="13">The sequence shown here is derived from an EMBL/GenBank/DDBJ whole genome shotgun (WGS) entry which is preliminary data.</text>
</comment>
<dbReference type="Pfam" id="PF02886">
    <property type="entry name" value="LBP_BPI_CETP_C"/>
    <property type="match status" value="2"/>
</dbReference>
<keyword evidence="3 9" id="KW-0929">Antimicrobial</keyword>
<dbReference type="InterPro" id="IPR001124">
    <property type="entry name" value="Lipid-bd_serum_glycop_C"/>
</dbReference>
<dbReference type="SMART" id="SM00329">
    <property type="entry name" value="BPI2"/>
    <property type="match status" value="1"/>
</dbReference>
<proteinExistence type="inferred from homology"/>
<gene>
    <name evidence="13" type="ORF">CIB84_001644</name>
</gene>
<evidence type="ECO:0000256" key="2">
    <source>
        <dbReference type="ARBA" id="ARBA00017827"/>
    </source>
</evidence>
<dbReference type="PANTHER" id="PTHR10504:SF84">
    <property type="entry name" value="BACTERICIDAL PERMEABILITY-INCREASING PROTEIN"/>
    <property type="match status" value="1"/>
</dbReference>
<comment type="domain">
    <text evidence="9">The N-terminal region may be exposed to the interior of the granule, whereas the C-terminal portion may be embedded in the membrane. During phagocytosis and degranulation, proteases may be released and activated and cleave BPI at the junction of the N- and C-terminal portions of the molecule, providing controlled release of the N-terminal antibacterial fragment when bacteria are ingested.</text>
</comment>
<evidence type="ECO:0000256" key="8">
    <source>
        <dbReference type="ARBA" id="ARBA00025943"/>
    </source>
</evidence>